<gene>
    <name evidence="4" type="ordered locus">Acid345_3565</name>
</gene>
<dbReference type="EnsemblBacteria" id="ABF42566">
    <property type="protein sequence ID" value="ABF42566"/>
    <property type="gene ID" value="Acid345_3565"/>
</dbReference>
<accession>Q1IKN4</accession>
<feature type="compositionally biased region" description="Low complexity" evidence="1">
    <location>
        <begin position="139"/>
        <end position="156"/>
    </location>
</feature>
<dbReference type="STRING" id="204669.Acid345_3565"/>
<keyword evidence="2" id="KW-0732">Signal</keyword>
<feature type="signal peptide" evidence="2">
    <location>
        <begin position="1"/>
        <end position="19"/>
    </location>
</feature>
<protein>
    <recommendedName>
        <fullName evidence="3">Fibronectin type-III domain-containing protein</fullName>
    </recommendedName>
</protein>
<dbReference type="RefSeq" id="WP_011524365.1">
    <property type="nucleotide sequence ID" value="NC_008009.1"/>
</dbReference>
<feature type="chain" id="PRO_5004191151" description="Fibronectin type-III domain-containing protein" evidence="2">
    <location>
        <begin position="20"/>
        <end position="791"/>
    </location>
</feature>
<dbReference type="Gene3D" id="2.120.10.30">
    <property type="entry name" value="TolB, C-terminal domain"/>
    <property type="match status" value="1"/>
</dbReference>
<evidence type="ECO:0000313" key="5">
    <source>
        <dbReference type="Proteomes" id="UP000002432"/>
    </source>
</evidence>
<dbReference type="Gene3D" id="2.80.10.50">
    <property type="match status" value="1"/>
</dbReference>
<reference evidence="4 5" key="1">
    <citation type="journal article" date="2009" name="Appl. Environ. Microbiol.">
        <title>Three genomes from the phylum Acidobacteria provide insight into the lifestyles of these microorganisms in soils.</title>
        <authorList>
            <person name="Ward N.L."/>
            <person name="Challacombe J.F."/>
            <person name="Janssen P.H."/>
            <person name="Henrissat B."/>
            <person name="Coutinho P.M."/>
            <person name="Wu M."/>
            <person name="Xie G."/>
            <person name="Haft D.H."/>
            <person name="Sait M."/>
            <person name="Badger J."/>
            <person name="Barabote R.D."/>
            <person name="Bradley B."/>
            <person name="Brettin T.S."/>
            <person name="Brinkac L.M."/>
            <person name="Bruce D."/>
            <person name="Creasy T."/>
            <person name="Daugherty S.C."/>
            <person name="Davidsen T.M."/>
            <person name="DeBoy R.T."/>
            <person name="Detter J.C."/>
            <person name="Dodson R.J."/>
            <person name="Durkin A.S."/>
            <person name="Ganapathy A."/>
            <person name="Gwinn-Giglio M."/>
            <person name="Han C.S."/>
            <person name="Khouri H."/>
            <person name="Kiss H."/>
            <person name="Kothari S.P."/>
            <person name="Madupu R."/>
            <person name="Nelson K.E."/>
            <person name="Nelson W.C."/>
            <person name="Paulsen I."/>
            <person name="Penn K."/>
            <person name="Ren Q."/>
            <person name="Rosovitz M.J."/>
            <person name="Selengut J.D."/>
            <person name="Shrivastava S."/>
            <person name="Sullivan S.A."/>
            <person name="Tapia R."/>
            <person name="Thompson L.S."/>
            <person name="Watkins K.L."/>
            <person name="Yang Q."/>
            <person name="Yu C."/>
            <person name="Zafar N."/>
            <person name="Zhou L."/>
            <person name="Kuske C.R."/>
        </authorList>
    </citation>
    <scope>NUCLEOTIDE SEQUENCE [LARGE SCALE GENOMIC DNA]</scope>
    <source>
        <strain evidence="4 5">Ellin345</strain>
    </source>
</reference>
<dbReference type="OrthoDB" id="175360at2"/>
<dbReference type="PROSITE" id="PS50853">
    <property type="entry name" value="FN3"/>
    <property type="match status" value="1"/>
</dbReference>
<proteinExistence type="predicted"/>
<dbReference type="SUPFAM" id="SSF49265">
    <property type="entry name" value="Fibronectin type III"/>
    <property type="match status" value="1"/>
</dbReference>
<dbReference type="InterPro" id="IPR036116">
    <property type="entry name" value="FN3_sf"/>
</dbReference>
<dbReference type="Proteomes" id="UP000002432">
    <property type="component" value="Chromosome"/>
</dbReference>
<dbReference type="EMBL" id="CP000360">
    <property type="protein sequence ID" value="ABF42566.1"/>
    <property type="molecule type" value="Genomic_DNA"/>
</dbReference>
<feature type="domain" description="Fibronectin type-III" evidence="3">
    <location>
        <begin position="549"/>
        <end position="645"/>
    </location>
</feature>
<dbReference type="AlphaFoldDB" id="Q1IKN4"/>
<evidence type="ECO:0000256" key="2">
    <source>
        <dbReference type="SAM" id="SignalP"/>
    </source>
</evidence>
<dbReference type="HOGENOM" id="CLU_383503_0_0_0"/>
<feature type="region of interest" description="Disordered" evidence="1">
    <location>
        <begin position="139"/>
        <end position="167"/>
    </location>
</feature>
<dbReference type="SUPFAM" id="SSF101898">
    <property type="entry name" value="NHL repeat"/>
    <property type="match status" value="1"/>
</dbReference>
<evidence type="ECO:0000259" key="3">
    <source>
        <dbReference type="PROSITE" id="PS50853"/>
    </source>
</evidence>
<evidence type="ECO:0000256" key="1">
    <source>
        <dbReference type="SAM" id="MobiDB-lite"/>
    </source>
</evidence>
<dbReference type="KEGG" id="aba:Acid345_3565"/>
<sequence>MRSVKTAVFLLLLSSLAFAEGTRTWVQSKYDEFEKGSAKGVAIRSDGSLELAPTFKPVFTSPSTYIWSIVSDNQGNIFAAAGSPARVYRINAGKATIVFAPTELQVQALALADDGTLFAATSPDGRIYKIVRKGTPAQATQAAQPTVNTAQNAAANEPGGNRQQASLPVDPDYTATIFFEPKTKYIWDLALDAQGRLYVATGDNGEIFRVDRNGQGSVFFKSDEAHIRTLAVDNKQNLIAGSDGSGLIYRISPQGEGFVLYSAPKKEITALAVDQQGNIYAAGVGEKRAGSNPSNPQPSPGTVTPVQTPAGIQQGISIPLQTLSVTGGSDVYRIASDGSPRRIWTSATDIVYTLAFDASGRLIAGSGNRGRLYSIAPDGTFADLLQASASQVTAIARAADGGLHVATSNLGKIFDMGPTAGSDGTFESDVYDAHIFSKWGRAQVRGTGNIEFFARSGNVDNPDRNWSPWRKVDLQRELAVDTPPARFIQWRAVLHEGNPGPSLDSVTLFYLPKNVAPVIENVYVQTGAKFGSVARTDNNTVAVGPQQNVPVKFETIPNATRDRSSIAVRWEAHDDNDDDLVYSLWYRGDGESRWKLLQDNLSDKWFSFDSGLLPDGGYTIRVVASDAPSHTPQDSLSAQKESPRFEVDGTAPVVQNLAAVYDGNNIHTTFRAEDSFSVIDHAEYSVDAGDWQTVEPVGQISDSRIENYDFTVPINVAAPIVTPNPLEGVPESAIRDATNKRKKNTKNAPDLLIAPATPVQEEHIVVVRIYDKFDNMASAKVIVRNLPPAKK</sequence>
<organism evidence="4 5">
    <name type="scientific">Koribacter versatilis (strain Ellin345)</name>
    <dbReference type="NCBI Taxonomy" id="204669"/>
    <lineage>
        <taxon>Bacteria</taxon>
        <taxon>Pseudomonadati</taxon>
        <taxon>Acidobacteriota</taxon>
        <taxon>Terriglobia</taxon>
        <taxon>Terriglobales</taxon>
        <taxon>Candidatus Korobacteraceae</taxon>
        <taxon>Candidatus Korobacter</taxon>
    </lineage>
</organism>
<evidence type="ECO:0000313" key="4">
    <source>
        <dbReference type="EMBL" id="ABF42566.1"/>
    </source>
</evidence>
<dbReference type="eggNOG" id="COG3209">
    <property type="taxonomic scope" value="Bacteria"/>
</dbReference>
<dbReference type="CDD" id="cd00063">
    <property type="entry name" value="FN3"/>
    <property type="match status" value="1"/>
</dbReference>
<feature type="region of interest" description="Disordered" evidence="1">
    <location>
        <begin position="285"/>
        <end position="308"/>
    </location>
</feature>
<name>Q1IKN4_KORVE</name>
<keyword evidence="5" id="KW-1185">Reference proteome</keyword>
<dbReference type="InterPro" id="IPR011042">
    <property type="entry name" value="6-blade_b-propeller_TolB-like"/>
</dbReference>
<dbReference type="InterPro" id="IPR003961">
    <property type="entry name" value="FN3_dom"/>
</dbReference>